<evidence type="ECO:0000313" key="9">
    <source>
        <dbReference type="Proteomes" id="UP001484239"/>
    </source>
</evidence>
<keyword evidence="4" id="KW-1015">Disulfide bond</keyword>
<dbReference type="PROSITE" id="PS51257">
    <property type="entry name" value="PROKAR_LIPOPROTEIN"/>
    <property type="match status" value="1"/>
</dbReference>
<gene>
    <name evidence="8" type="ORF">WI372_10625</name>
</gene>
<evidence type="ECO:0000256" key="2">
    <source>
        <dbReference type="ARBA" id="ARBA00017346"/>
    </source>
</evidence>
<dbReference type="Gene3D" id="2.60.40.1080">
    <property type="match status" value="2"/>
</dbReference>
<dbReference type="Proteomes" id="UP001484239">
    <property type="component" value="Unassembled WGS sequence"/>
</dbReference>
<feature type="domain" description="BIG2" evidence="7">
    <location>
        <begin position="220"/>
        <end position="300"/>
    </location>
</feature>
<dbReference type="RefSeq" id="WP_405275751.1">
    <property type="nucleotide sequence ID" value="NZ_JBBHLI010000005.1"/>
</dbReference>
<evidence type="ECO:0000313" key="8">
    <source>
        <dbReference type="EMBL" id="MEK9501431.1"/>
    </source>
</evidence>
<keyword evidence="3" id="KW-0843">Virulence</keyword>
<evidence type="ECO:0000259" key="7">
    <source>
        <dbReference type="SMART" id="SM00635"/>
    </source>
</evidence>
<dbReference type="Pfam" id="PF02368">
    <property type="entry name" value="Big_2"/>
    <property type="match status" value="2"/>
</dbReference>
<sequence length="941" mass="90531">MRVSGWVRGLVLAGVVSGLTACGGDDDPIPVPEPASLAAAGGGAQTATVGELLGSALSVLVLDDSGQPFAGASVQWSVAAGGGSVAPATSQTGADGRATTQWTLGGTAGTQRVTATVTGLSPVEFTATAEAGAPDAVVITPATPTLEALGANAQLSAAVRDAFGNDLSGVSVEWASDDESTVSVDASGMVTAEAVGSAQISAAVPGGGPSGSTTVTVEQVPASVVVTPTDPQVATAATVQLSAAVADANGQAIPSPTVAWSSGDDAFATVDATGLVTGVTAGTVEITATAGPASGSTTVEVVAVVDDFEPTADVAIDGDRTFGNVAIPAGVTVTFTDDAVVTALGDITVAGDVVGDCVQMEFQGRGSAEYTGSFDNGCAAEPAEEGPDLILVNQGPLTIDGATFTWEGSLQIKNDPSLVDDDTFLTAPAAVSGLDQVLPQQCIVIGGQFIPRRPVARAGSDELTFGGDGRNARKVALTCSGDLVMSGGSRVDARDGGQGGDAGNPTPSPSGNATGRGGNGGNGGDLNVRARGDITFTDGGGGTVLNLSDGGRGGDADVPGFTPGGDATAEGGDGGDGGNMKVEARGAIFIDAGGLTINVGDGGRGGHADATGGRGEDAGAAAATNGGTADATGGRGGNSVDGRLNATGGVIGEANIVLTGGDGGVGGDASAAGGNGGNGNDQFPDGADGGAMAVEGGEGGEALTRDLAGTTIGTSGDGGDVFVAMAIGGLGKNRCHLPDQGGMGGTGGAASGMPGTAGQGDNPGTDGSINVAAGTGDGGDGGDGLPVGNGGDAGADSMTGNRNPPAGPAFERGEDGDPCKANVEVSVISDLNGHEPFIGLTAVTQLTFTLEGGDFLMVGNGVLPDMQGTIDSEGNFSLTGLGTLAGFPNVDVVFEGTISDGVIDGTLTADADNDQFPPDGGGTRNAPVYRVMGTVPPPDVN</sequence>
<keyword evidence="9" id="KW-1185">Reference proteome</keyword>
<dbReference type="InterPro" id="IPR013783">
    <property type="entry name" value="Ig-like_fold"/>
</dbReference>
<feature type="region of interest" description="Disordered" evidence="6">
    <location>
        <begin position="742"/>
        <end position="817"/>
    </location>
</feature>
<proteinExistence type="inferred from homology"/>
<accession>A0ABU9E9K9</accession>
<feature type="compositionally biased region" description="Gly residues" evidence="6">
    <location>
        <begin position="775"/>
        <end position="793"/>
    </location>
</feature>
<evidence type="ECO:0000256" key="5">
    <source>
        <dbReference type="ARBA" id="ARBA00029955"/>
    </source>
</evidence>
<dbReference type="SMART" id="SM00635">
    <property type="entry name" value="BID_2"/>
    <property type="match status" value="2"/>
</dbReference>
<feature type="compositionally biased region" description="Gly residues" evidence="6">
    <location>
        <begin position="514"/>
        <end position="524"/>
    </location>
</feature>
<evidence type="ECO:0000256" key="4">
    <source>
        <dbReference type="ARBA" id="ARBA00023157"/>
    </source>
</evidence>
<dbReference type="InterPro" id="IPR003344">
    <property type="entry name" value="Big_1_dom"/>
</dbReference>
<feature type="compositionally biased region" description="Low complexity" evidence="6">
    <location>
        <begin position="618"/>
        <end position="632"/>
    </location>
</feature>
<reference evidence="8 9" key="1">
    <citation type="submission" date="2024-02" db="EMBL/GenBank/DDBJ databases">
        <title>A novel Gemmatimonadota bacterium.</title>
        <authorList>
            <person name="Du Z.-J."/>
            <person name="Ye Y.-Q."/>
        </authorList>
    </citation>
    <scope>NUCLEOTIDE SEQUENCE [LARGE SCALE GENOMIC DNA]</scope>
    <source>
        <strain evidence="8 9">DH-20</strain>
    </source>
</reference>
<evidence type="ECO:0000256" key="1">
    <source>
        <dbReference type="ARBA" id="ARBA00010116"/>
    </source>
</evidence>
<dbReference type="InterPro" id="IPR008964">
    <property type="entry name" value="Invasin/intimin_cell_adhesion"/>
</dbReference>
<evidence type="ECO:0000256" key="3">
    <source>
        <dbReference type="ARBA" id="ARBA00023026"/>
    </source>
</evidence>
<comment type="caution">
    <text evidence="8">The sequence shown here is derived from an EMBL/GenBank/DDBJ whole genome shotgun (WGS) entry which is preliminary data.</text>
</comment>
<dbReference type="Gene3D" id="2.60.40.10">
    <property type="entry name" value="Immunoglobulins"/>
    <property type="match status" value="1"/>
</dbReference>
<dbReference type="Pfam" id="PF02369">
    <property type="entry name" value="Big_1"/>
    <property type="match status" value="1"/>
</dbReference>
<dbReference type="SUPFAM" id="SSF49373">
    <property type="entry name" value="Invasin/intimin cell-adhesion fragments"/>
    <property type="match status" value="3"/>
</dbReference>
<feature type="region of interest" description="Disordered" evidence="6">
    <location>
        <begin position="605"/>
        <end position="640"/>
    </location>
</feature>
<dbReference type="InterPro" id="IPR003343">
    <property type="entry name" value="Big_2"/>
</dbReference>
<comment type="similarity">
    <text evidence="1">Belongs to the intimin/invasin family.</text>
</comment>
<dbReference type="EMBL" id="JBBHLI010000005">
    <property type="protein sequence ID" value="MEK9501431.1"/>
    <property type="molecule type" value="Genomic_DNA"/>
</dbReference>
<protein>
    <recommendedName>
        <fullName evidence="2">Intimin</fullName>
    </recommendedName>
    <alternativeName>
        <fullName evidence="5">Attaching and effacing protein</fullName>
    </alternativeName>
</protein>
<feature type="region of interest" description="Disordered" evidence="6">
    <location>
        <begin position="486"/>
        <end position="579"/>
    </location>
</feature>
<feature type="compositionally biased region" description="Gly residues" evidence="6">
    <location>
        <begin position="742"/>
        <end position="758"/>
    </location>
</feature>
<organism evidence="8 9">
    <name type="scientific">Gaopeijia maritima</name>
    <dbReference type="NCBI Taxonomy" id="3119007"/>
    <lineage>
        <taxon>Bacteria</taxon>
        <taxon>Pseudomonadati</taxon>
        <taxon>Gemmatimonadota</taxon>
        <taxon>Longimicrobiia</taxon>
        <taxon>Gaopeijiales</taxon>
        <taxon>Gaopeijiaceae</taxon>
        <taxon>Gaopeijia</taxon>
    </lineage>
</organism>
<feature type="domain" description="BIG2" evidence="7">
    <location>
        <begin position="133"/>
        <end position="214"/>
    </location>
</feature>
<name>A0ABU9E9K9_9BACT</name>
<evidence type="ECO:0000256" key="6">
    <source>
        <dbReference type="SAM" id="MobiDB-lite"/>
    </source>
</evidence>